<dbReference type="GO" id="GO:0016272">
    <property type="term" value="C:prefoldin complex"/>
    <property type="evidence" value="ECO:0007669"/>
    <property type="project" value="InterPro"/>
</dbReference>
<evidence type="ECO:0000313" key="4">
    <source>
        <dbReference type="EMBL" id="PXF48526.1"/>
    </source>
</evidence>
<sequence>MKDRIEKMAHEVQNIQKEYAAAMQGMKGLQSQLTENQLVKQELDQLEEGSKVYKLIGPVLTPQDADDAKSTVQTRIDFISKELANARTKLEGLEKTQQTKRVALVTEEKKFQALVQQTAAQKQ</sequence>
<dbReference type="PANTHER" id="PTHR21431:SF0">
    <property type="entry name" value="PREFOLDIN SUBUNIT 6"/>
    <property type="match status" value="1"/>
</dbReference>
<dbReference type="FunFam" id="1.10.287.370:FF:000003">
    <property type="entry name" value="Prefoldin subunit 6"/>
    <property type="match status" value="1"/>
</dbReference>
<protein>
    <submittedName>
        <fullName evidence="4">Prefoldin subunit 6</fullName>
    </submittedName>
</protein>
<dbReference type="GO" id="GO:0006457">
    <property type="term" value="P:protein folding"/>
    <property type="evidence" value="ECO:0007669"/>
    <property type="project" value="InterPro"/>
</dbReference>
<dbReference type="InterPro" id="IPR009053">
    <property type="entry name" value="Prefoldin"/>
</dbReference>
<dbReference type="CDD" id="cd23161">
    <property type="entry name" value="Prefoldin_6"/>
    <property type="match status" value="1"/>
</dbReference>
<dbReference type="Proteomes" id="UP000247409">
    <property type="component" value="Unassembled WGS sequence"/>
</dbReference>
<keyword evidence="5" id="KW-1185">Reference proteome</keyword>
<evidence type="ECO:0000313" key="5">
    <source>
        <dbReference type="Proteomes" id="UP000247409"/>
    </source>
</evidence>
<feature type="coiled-coil region" evidence="3">
    <location>
        <begin position="12"/>
        <end position="49"/>
    </location>
</feature>
<dbReference type="GO" id="GO:0005737">
    <property type="term" value="C:cytoplasm"/>
    <property type="evidence" value="ECO:0007669"/>
    <property type="project" value="TreeGrafter"/>
</dbReference>
<dbReference type="EMBL" id="NBIV01000013">
    <property type="protein sequence ID" value="PXF48526.1"/>
    <property type="molecule type" value="Genomic_DNA"/>
</dbReference>
<dbReference type="Gene3D" id="1.10.287.370">
    <property type="match status" value="1"/>
</dbReference>
<gene>
    <name evidence="4" type="ORF">BWQ96_01695</name>
</gene>
<accession>A0A2V3J245</accession>
<dbReference type="OrthoDB" id="248120at2759"/>
<dbReference type="SUPFAM" id="SSF46579">
    <property type="entry name" value="Prefoldin"/>
    <property type="match status" value="1"/>
</dbReference>
<evidence type="ECO:0000256" key="2">
    <source>
        <dbReference type="ARBA" id="ARBA00023186"/>
    </source>
</evidence>
<comment type="caution">
    <text evidence="4">The sequence shown here is derived from an EMBL/GenBank/DDBJ whole genome shotgun (WGS) entry which is preliminary data.</text>
</comment>
<comment type="similarity">
    <text evidence="1">Belongs to the prefoldin subunit beta family.</text>
</comment>
<dbReference type="Pfam" id="PF01920">
    <property type="entry name" value="Prefoldin_2"/>
    <property type="match status" value="1"/>
</dbReference>
<dbReference type="STRING" id="448386.A0A2V3J245"/>
<dbReference type="GO" id="GO:0051082">
    <property type="term" value="F:unfolded protein binding"/>
    <property type="evidence" value="ECO:0007669"/>
    <property type="project" value="InterPro"/>
</dbReference>
<evidence type="ECO:0000256" key="1">
    <source>
        <dbReference type="ARBA" id="ARBA00008045"/>
    </source>
</evidence>
<keyword evidence="3" id="KW-0175">Coiled coil</keyword>
<name>A0A2V3J245_9FLOR</name>
<organism evidence="4 5">
    <name type="scientific">Gracilariopsis chorda</name>
    <dbReference type="NCBI Taxonomy" id="448386"/>
    <lineage>
        <taxon>Eukaryota</taxon>
        <taxon>Rhodophyta</taxon>
        <taxon>Florideophyceae</taxon>
        <taxon>Rhodymeniophycidae</taxon>
        <taxon>Gracilariales</taxon>
        <taxon>Gracilariaceae</taxon>
        <taxon>Gracilariopsis</taxon>
    </lineage>
</organism>
<keyword evidence="2" id="KW-0143">Chaperone</keyword>
<dbReference type="InterPro" id="IPR002777">
    <property type="entry name" value="PFD_beta-like"/>
</dbReference>
<dbReference type="PANTHER" id="PTHR21431">
    <property type="entry name" value="PREFOLDIN SUBUNIT 6"/>
    <property type="match status" value="1"/>
</dbReference>
<dbReference type="AlphaFoldDB" id="A0A2V3J245"/>
<reference evidence="4 5" key="1">
    <citation type="journal article" date="2018" name="Mol. Biol. Evol.">
        <title>Analysis of the draft genome of the red seaweed Gracilariopsis chorda provides insights into genome size evolution in Rhodophyta.</title>
        <authorList>
            <person name="Lee J."/>
            <person name="Yang E.C."/>
            <person name="Graf L."/>
            <person name="Yang J.H."/>
            <person name="Qiu H."/>
            <person name="Zel Zion U."/>
            <person name="Chan C.X."/>
            <person name="Stephens T.G."/>
            <person name="Weber A.P.M."/>
            <person name="Boo G.H."/>
            <person name="Boo S.M."/>
            <person name="Kim K.M."/>
            <person name="Shin Y."/>
            <person name="Jung M."/>
            <person name="Lee S.J."/>
            <person name="Yim H.S."/>
            <person name="Lee J.H."/>
            <person name="Bhattacharya D."/>
            <person name="Yoon H.S."/>
        </authorList>
    </citation>
    <scope>NUCLEOTIDE SEQUENCE [LARGE SCALE GENOMIC DNA]</scope>
    <source>
        <strain evidence="4 5">SKKU-2015</strain>
        <tissue evidence="4">Whole body</tissue>
    </source>
</reference>
<dbReference type="GO" id="GO:0051087">
    <property type="term" value="F:protein-folding chaperone binding"/>
    <property type="evidence" value="ECO:0007669"/>
    <property type="project" value="TreeGrafter"/>
</dbReference>
<proteinExistence type="inferred from homology"/>
<dbReference type="GO" id="GO:0051131">
    <property type="term" value="P:chaperone-mediated protein complex assembly"/>
    <property type="evidence" value="ECO:0007669"/>
    <property type="project" value="TreeGrafter"/>
</dbReference>
<evidence type="ECO:0000256" key="3">
    <source>
        <dbReference type="SAM" id="Coils"/>
    </source>
</evidence>